<keyword evidence="2" id="KW-0378">Hydrolase</keyword>
<proteinExistence type="inferred from homology"/>
<comment type="similarity">
    <text evidence="1">Belongs to the glycosyl hydrolase 13 family.</text>
</comment>
<dbReference type="InterPro" id="IPR048650">
    <property type="entry name" value="ISOA1-3-like_C"/>
</dbReference>
<dbReference type="CDD" id="cd11326">
    <property type="entry name" value="AmyAc_Glg_debranch"/>
    <property type="match status" value="1"/>
</dbReference>
<dbReference type="InterPro" id="IPR006047">
    <property type="entry name" value="GH13_cat_dom"/>
</dbReference>
<dbReference type="SUPFAM" id="SSF81296">
    <property type="entry name" value="E set domains"/>
    <property type="match status" value="1"/>
</dbReference>
<evidence type="ECO:0000256" key="2">
    <source>
        <dbReference type="ARBA" id="ARBA00022801"/>
    </source>
</evidence>
<evidence type="ECO:0000256" key="4">
    <source>
        <dbReference type="ARBA" id="ARBA00023295"/>
    </source>
</evidence>
<accession>W4M903</accession>
<dbReference type="Pfam" id="PF00128">
    <property type="entry name" value="Alpha-amylase"/>
    <property type="match status" value="1"/>
</dbReference>
<dbReference type="EMBL" id="AZHX01000593">
    <property type="protein sequence ID" value="ETX06819.1"/>
    <property type="molecule type" value="Genomic_DNA"/>
</dbReference>
<organism evidence="6 7">
    <name type="scientific">Candidatus Entotheonella gemina</name>
    <dbReference type="NCBI Taxonomy" id="1429439"/>
    <lineage>
        <taxon>Bacteria</taxon>
        <taxon>Pseudomonadati</taxon>
        <taxon>Nitrospinota/Tectimicrobiota group</taxon>
        <taxon>Candidatus Tectimicrobiota</taxon>
        <taxon>Candidatus Entotheonellia</taxon>
        <taxon>Candidatus Entotheonellales</taxon>
        <taxon>Candidatus Entotheonellaceae</taxon>
        <taxon>Candidatus Entotheonella</taxon>
    </lineage>
</organism>
<dbReference type="PATRIC" id="fig|1429439.4.peg.2528"/>
<dbReference type="Pfam" id="PF02922">
    <property type="entry name" value="CBM_48"/>
    <property type="match status" value="1"/>
</dbReference>
<evidence type="ECO:0000259" key="5">
    <source>
        <dbReference type="SMART" id="SM00642"/>
    </source>
</evidence>
<dbReference type="InterPro" id="IPR004193">
    <property type="entry name" value="Glyco_hydro_13_N"/>
</dbReference>
<keyword evidence="3" id="KW-0809">Transit peptide</keyword>
<dbReference type="InterPro" id="IPR013780">
    <property type="entry name" value="Glyco_hydro_b"/>
</dbReference>
<gene>
    <name evidence="6" type="ORF">ETSY2_14835</name>
</gene>
<keyword evidence="7" id="KW-1185">Reference proteome</keyword>
<dbReference type="NCBIfam" id="TIGR02100">
    <property type="entry name" value="glgX_debranch"/>
    <property type="match status" value="1"/>
</dbReference>
<dbReference type="GO" id="GO:0004135">
    <property type="term" value="F:amylo-alpha-1,6-glucosidase activity"/>
    <property type="evidence" value="ECO:0007669"/>
    <property type="project" value="InterPro"/>
</dbReference>
<dbReference type="SUPFAM" id="SSF51445">
    <property type="entry name" value="(Trans)glycosidases"/>
    <property type="match status" value="1"/>
</dbReference>
<dbReference type="Gene3D" id="2.60.40.10">
    <property type="entry name" value="Immunoglobulins"/>
    <property type="match status" value="1"/>
</dbReference>
<dbReference type="Proteomes" id="UP000019140">
    <property type="component" value="Unassembled WGS sequence"/>
</dbReference>
<protein>
    <recommendedName>
        <fullName evidence="5">Glycosyl hydrolase family 13 catalytic domain-containing protein</fullName>
    </recommendedName>
</protein>
<dbReference type="InterPro" id="IPR044505">
    <property type="entry name" value="GlgX_Isoamylase_N_E_set"/>
</dbReference>
<dbReference type="PANTHER" id="PTHR43002">
    <property type="entry name" value="GLYCOGEN DEBRANCHING ENZYME"/>
    <property type="match status" value="1"/>
</dbReference>
<dbReference type="InterPro" id="IPR014756">
    <property type="entry name" value="Ig_E-set"/>
</dbReference>
<dbReference type="InterPro" id="IPR011837">
    <property type="entry name" value="Glycogen_debranch_GlgX"/>
</dbReference>
<feature type="domain" description="Glycosyl hydrolase family 13 catalytic" evidence="5">
    <location>
        <begin position="154"/>
        <end position="565"/>
    </location>
</feature>
<keyword evidence="4" id="KW-0326">Glycosidase</keyword>
<dbReference type="Gene3D" id="2.60.40.1180">
    <property type="entry name" value="Golgi alpha-mannosidase II"/>
    <property type="match status" value="1"/>
</dbReference>
<dbReference type="HOGENOM" id="CLU_011725_1_1_7"/>
<evidence type="ECO:0000256" key="1">
    <source>
        <dbReference type="ARBA" id="ARBA00008061"/>
    </source>
</evidence>
<dbReference type="Pfam" id="PF21156">
    <property type="entry name" value="ISOA1-3_C"/>
    <property type="match status" value="1"/>
</dbReference>
<evidence type="ECO:0000313" key="6">
    <source>
        <dbReference type="EMBL" id="ETX06819.1"/>
    </source>
</evidence>
<name>W4M903_9BACT</name>
<dbReference type="InterPro" id="IPR013783">
    <property type="entry name" value="Ig-like_fold"/>
</dbReference>
<evidence type="ECO:0000256" key="3">
    <source>
        <dbReference type="ARBA" id="ARBA00022946"/>
    </source>
</evidence>
<dbReference type="AlphaFoldDB" id="W4M903"/>
<dbReference type="GO" id="GO:0005980">
    <property type="term" value="P:glycogen catabolic process"/>
    <property type="evidence" value="ECO:0007669"/>
    <property type="project" value="InterPro"/>
</dbReference>
<reference evidence="6 7" key="1">
    <citation type="journal article" date="2014" name="Nature">
        <title>An environmental bacterial taxon with a large and distinct metabolic repertoire.</title>
        <authorList>
            <person name="Wilson M.C."/>
            <person name="Mori T."/>
            <person name="Ruckert C."/>
            <person name="Uria A.R."/>
            <person name="Helf M.J."/>
            <person name="Takada K."/>
            <person name="Gernert C."/>
            <person name="Steffens U.A."/>
            <person name="Heycke N."/>
            <person name="Schmitt S."/>
            <person name="Rinke C."/>
            <person name="Helfrich E.J."/>
            <person name="Brachmann A.O."/>
            <person name="Gurgui C."/>
            <person name="Wakimoto T."/>
            <person name="Kracht M."/>
            <person name="Crusemann M."/>
            <person name="Hentschel U."/>
            <person name="Abe I."/>
            <person name="Matsunaga S."/>
            <person name="Kalinowski J."/>
            <person name="Takeyama H."/>
            <person name="Piel J."/>
        </authorList>
    </citation>
    <scope>NUCLEOTIDE SEQUENCE [LARGE SCALE GENOMIC DNA]</scope>
    <source>
        <strain evidence="7">TSY2</strain>
    </source>
</reference>
<dbReference type="SMART" id="SM00642">
    <property type="entry name" value="Aamy"/>
    <property type="match status" value="1"/>
</dbReference>
<sequence length="706" mass="78588">MTAGSYAIALGHPLPLGVSRDGVFTNFAIVADHPVTLVIFLADQAAPTLELALNPSCQRTGDVWHIAVQGLPDVFEYGYRITSPISLPHVPLLLDPYAKAISGAEVWSQLPTCPAYAAPWDRIRPRRGRVAPQAFDWGTARPPRTPLSDTIIYELHVRGFTRHSSSGVSNPGTFEGIIEKIPYLQALGVTAVELLPITEFEENDNPRDHPDTGAGLMNYWGYHPLSFFAPKAAYAAQPGEPIKAFKHLVKALHEAGIEIILDMVFNHTGEGDIRCPTWSYRALAEGRYYLVHPVCRQYRNDTGCGNTVNANHPVVQDLIIDCLRYWVTEMHVDGFRFDLASVLTRGPDGDALERPPLLERIAADPILAHTKLIAEPWDAAGLYQAGQFPRWGPWSEWNDRFRDDIRRFVKSDAGMVSALAARLTGSPDLYAASGGAPISSINLMTSHDGFTLADTVSYNRKHNAANGEGGRDGSCENHSWNCGEEGVSHDPQVLCLRQRQMKNMAALLLLSQGVPMILSGDEIGRSQQGNNNPYCQDNAISWFDWDEVSHNRGLLRFFQLLIRFRKRHAQLRPCHYPSQMLYPTLTWHGCELGTPDWSHESRSLAMHLAPASEADHDIYLMANAHWEPHHFRLPVLPDSMSWCCVADTSQPAPHDIYPEEEAPRLKTPHAYDVGPRSVVLLVSRCDAKTGDRRIVPPSLSQIRVML</sequence>
<dbReference type="GO" id="GO:0019156">
    <property type="term" value="F:isoamylase activity"/>
    <property type="evidence" value="ECO:0007669"/>
    <property type="project" value="UniProtKB-ARBA"/>
</dbReference>
<dbReference type="InterPro" id="IPR017853">
    <property type="entry name" value="GH"/>
</dbReference>
<dbReference type="CDD" id="cd02856">
    <property type="entry name" value="E_set_GDE_Isoamylase_N"/>
    <property type="match status" value="1"/>
</dbReference>
<dbReference type="SUPFAM" id="SSF51011">
    <property type="entry name" value="Glycosyl hydrolase domain"/>
    <property type="match status" value="1"/>
</dbReference>
<evidence type="ECO:0000313" key="7">
    <source>
        <dbReference type="Proteomes" id="UP000019140"/>
    </source>
</evidence>
<comment type="caution">
    <text evidence="6">The sequence shown here is derived from an EMBL/GenBank/DDBJ whole genome shotgun (WGS) entry which is preliminary data.</text>
</comment>
<dbReference type="Gene3D" id="3.20.20.80">
    <property type="entry name" value="Glycosidases"/>
    <property type="match status" value="1"/>
</dbReference>